<evidence type="ECO:0000313" key="2">
    <source>
        <dbReference type="EMBL" id="KAB8131025.1"/>
    </source>
</evidence>
<feature type="transmembrane region" description="Helical" evidence="1">
    <location>
        <begin position="105"/>
        <end position="128"/>
    </location>
</feature>
<keyword evidence="1" id="KW-0472">Membrane</keyword>
<keyword evidence="1" id="KW-1133">Transmembrane helix</keyword>
<comment type="caution">
    <text evidence="2">The sequence shown here is derived from an EMBL/GenBank/DDBJ whole genome shotgun (WGS) entry which is preliminary data.</text>
</comment>
<dbReference type="RefSeq" id="WP_153404560.1">
    <property type="nucleotide sequence ID" value="NZ_ML762433.1"/>
</dbReference>
<sequence>MKHANSNRLYQFLEWVMWMMYLNILWMAGVLLGIGIFGLFPAILALVITIREWRMQGDQVKFTKVFFSAWKQHFFIANSFGLIYLLIGYILYIDFYWIVDLQSSLRVLFVVFFFVFLIMYIVSFLYVFPVYAHFKTSFIKTIKHATILGIFSPFMTIMIIVLIIGLQYLWRWIPGLIPVISISVIAFLTTRLALIAFEQFESKQQYLNKKISNQ</sequence>
<organism evidence="2 3">
    <name type="scientific">Gracilibacillus oryzae</name>
    <dbReference type="NCBI Taxonomy" id="1672701"/>
    <lineage>
        <taxon>Bacteria</taxon>
        <taxon>Bacillati</taxon>
        <taxon>Bacillota</taxon>
        <taxon>Bacilli</taxon>
        <taxon>Bacillales</taxon>
        <taxon>Bacillaceae</taxon>
        <taxon>Gracilibacillus</taxon>
    </lineage>
</organism>
<evidence type="ECO:0000313" key="3">
    <source>
        <dbReference type="Proteomes" id="UP000480246"/>
    </source>
</evidence>
<dbReference type="OrthoDB" id="2182676at2"/>
<feature type="transmembrane region" description="Helical" evidence="1">
    <location>
        <begin position="148"/>
        <end position="170"/>
    </location>
</feature>
<gene>
    <name evidence="2" type="ORF">F9U64_13680</name>
</gene>
<protein>
    <submittedName>
        <fullName evidence="2">DUF624 domain-containing protein</fullName>
    </submittedName>
</protein>
<reference evidence="2 3" key="1">
    <citation type="submission" date="2019-10" db="EMBL/GenBank/DDBJ databases">
        <title>Gracilibacillus sp. nov. isolated from rice seeds.</title>
        <authorList>
            <person name="He S."/>
        </authorList>
    </citation>
    <scope>NUCLEOTIDE SEQUENCE [LARGE SCALE GENOMIC DNA]</scope>
    <source>
        <strain evidence="2 3">TD8</strain>
    </source>
</reference>
<dbReference type="Pfam" id="PF04854">
    <property type="entry name" value="DUF624"/>
    <property type="match status" value="1"/>
</dbReference>
<dbReference type="AlphaFoldDB" id="A0A7C8GS52"/>
<dbReference type="InterPro" id="IPR006938">
    <property type="entry name" value="DUF624"/>
</dbReference>
<feature type="transmembrane region" description="Helical" evidence="1">
    <location>
        <begin position="176"/>
        <end position="197"/>
    </location>
</feature>
<feature type="transmembrane region" description="Helical" evidence="1">
    <location>
        <begin position="74"/>
        <end position="99"/>
    </location>
</feature>
<evidence type="ECO:0000256" key="1">
    <source>
        <dbReference type="SAM" id="Phobius"/>
    </source>
</evidence>
<dbReference type="Proteomes" id="UP000480246">
    <property type="component" value="Unassembled WGS sequence"/>
</dbReference>
<proteinExistence type="predicted"/>
<keyword evidence="1" id="KW-0812">Transmembrane</keyword>
<keyword evidence="3" id="KW-1185">Reference proteome</keyword>
<feature type="transmembrane region" description="Helical" evidence="1">
    <location>
        <begin position="20"/>
        <end position="53"/>
    </location>
</feature>
<dbReference type="EMBL" id="WEID01000068">
    <property type="protein sequence ID" value="KAB8131025.1"/>
    <property type="molecule type" value="Genomic_DNA"/>
</dbReference>
<name>A0A7C8GS52_9BACI</name>
<accession>A0A7C8GS52</accession>